<dbReference type="Proteomes" id="UP001229421">
    <property type="component" value="Unassembled WGS sequence"/>
</dbReference>
<sequence>MPLIKLPSLHSLSTTSTSSSTSRLFGHRMRSRRFGGKLFASQQPAYSNRTLSRSKLDVKICINNNCQMILNFWILQKCFV</sequence>
<name>A0AAD8JRE7_TARER</name>
<protein>
    <submittedName>
        <fullName evidence="2">Uncharacterized protein</fullName>
    </submittedName>
</protein>
<feature type="region of interest" description="Disordered" evidence="1">
    <location>
        <begin position="1"/>
        <end position="25"/>
    </location>
</feature>
<organism evidence="2 3">
    <name type="scientific">Tagetes erecta</name>
    <name type="common">African marigold</name>
    <dbReference type="NCBI Taxonomy" id="13708"/>
    <lineage>
        <taxon>Eukaryota</taxon>
        <taxon>Viridiplantae</taxon>
        <taxon>Streptophyta</taxon>
        <taxon>Embryophyta</taxon>
        <taxon>Tracheophyta</taxon>
        <taxon>Spermatophyta</taxon>
        <taxon>Magnoliopsida</taxon>
        <taxon>eudicotyledons</taxon>
        <taxon>Gunneridae</taxon>
        <taxon>Pentapetalae</taxon>
        <taxon>asterids</taxon>
        <taxon>campanulids</taxon>
        <taxon>Asterales</taxon>
        <taxon>Asteraceae</taxon>
        <taxon>Asteroideae</taxon>
        <taxon>Heliantheae alliance</taxon>
        <taxon>Tageteae</taxon>
        <taxon>Tagetes</taxon>
    </lineage>
</organism>
<reference evidence="2" key="1">
    <citation type="journal article" date="2023" name="bioRxiv">
        <title>Improved chromosome-level genome assembly for marigold (Tagetes erecta).</title>
        <authorList>
            <person name="Jiang F."/>
            <person name="Yuan L."/>
            <person name="Wang S."/>
            <person name="Wang H."/>
            <person name="Xu D."/>
            <person name="Wang A."/>
            <person name="Fan W."/>
        </authorList>
    </citation>
    <scope>NUCLEOTIDE SEQUENCE</scope>
    <source>
        <strain evidence="2">WSJ</strain>
        <tissue evidence="2">Leaf</tissue>
    </source>
</reference>
<proteinExistence type="predicted"/>
<dbReference type="AlphaFoldDB" id="A0AAD8JRE7"/>
<comment type="caution">
    <text evidence="2">The sequence shown here is derived from an EMBL/GenBank/DDBJ whole genome shotgun (WGS) entry which is preliminary data.</text>
</comment>
<keyword evidence="3" id="KW-1185">Reference proteome</keyword>
<evidence type="ECO:0000256" key="1">
    <source>
        <dbReference type="SAM" id="MobiDB-lite"/>
    </source>
</evidence>
<evidence type="ECO:0000313" key="2">
    <source>
        <dbReference type="EMBL" id="KAK1408149.1"/>
    </source>
</evidence>
<evidence type="ECO:0000313" key="3">
    <source>
        <dbReference type="Proteomes" id="UP001229421"/>
    </source>
</evidence>
<accession>A0AAD8JRE7</accession>
<feature type="compositionally biased region" description="Low complexity" evidence="1">
    <location>
        <begin position="1"/>
        <end position="24"/>
    </location>
</feature>
<dbReference type="EMBL" id="JAUHHV010000011">
    <property type="protein sequence ID" value="KAK1408149.1"/>
    <property type="molecule type" value="Genomic_DNA"/>
</dbReference>
<gene>
    <name evidence="2" type="ORF">QVD17_39783</name>
</gene>